<dbReference type="OrthoDB" id="2139606at2759"/>
<organism evidence="15 16">
    <name type="scientific">Microcaecilia unicolor</name>
    <dbReference type="NCBI Taxonomy" id="1415580"/>
    <lineage>
        <taxon>Eukaryota</taxon>
        <taxon>Metazoa</taxon>
        <taxon>Chordata</taxon>
        <taxon>Craniata</taxon>
        <taxon>Vertebrata</taxon>
        <taxon>Euteleostomi</taxon>
        <taxon>Amphibia</taxon>
        <taxon>Gymnophiona</taxon>
        <taxon>Siphonopidae</taxon>
        <taxon>Microcaecilia</taxon>
    </lineage>
</organism>
<evidence type="ECO:0000313" key="15">
    <source>
        <dbReference type="Proteomes" id="UP000515156"/>
    </source>
</evidence>
<accession>A0A6P7YA22</accession>
<keyword evidence="5" id="KW-0808">Transferase</keyword>
<keyword evidence="15" id="KW-1185">Reference proteome</keyword>
<evidence type="ECO:0000256" key="13">
    <source>
        <dbReference type="ARBA" id="ARBA00048834"/>
    </source>
</evidence>
<evidence type="ECO:0000256" key="5">
    <source>
        <dbReference type="ARBA" id="ARBA00022679"/>
    </source>
</evidence>
<sequence>MCSMAKFHSSLLRFQSYFALGQKDRWTTILNPVCSKVIGNSRGKQQFTPFARFSVRGKHRSCQSITPPTRFSGQGLSDLSRVTRSCSGNQAQNSRFSAHCTNQDLLLSRGEKKGEWAAAEQETEGDCSGQDIDCKKNPPFLVILVTTEYWQLQARTAIRQSWGKERIIGDKRIVSFFLLGTLERQNKSAETRIISESLKYKDIIQKNFIDTYYNLTLKTLMGMEWVHHFCPQSSFVMKTDTDMFINTFYLTELLVRKNRTTNFFTGSINSKDHPIRNKVSKWYISEIEYPGEWYPPFCSGTGYVFSTDVANQIYIISPSVPYFKLEDVYVGLCLDKLRIPLEELHSENTFFPSKVKFSICRFRKIVTCHHVQPSEILMYWNALQSSQDDECIGAGPAE</sequence>
<dbReference type="InParanoid" id="A0A6P7YA22"/>
<dbReference type="EC" id="2.4.1.-" evidence="14"/>
<dbReference type="GO" id="GO:0008499">
    <property type="term" value="F:N-acetyl-beta-D-glucosaminide beta-(1,3)-galactosyltransferase activity"/>
    <property type="evidence" value="ECO:0007669"/>
    <property type="project" value="TreeGrafter"/>
</dbReference>
<dbReference type="Gene3D" id="3.90.550.50">
    <property type="match status" value="1"/>
</dbReference>
<evidence type="ECO:0000256" key="8">
    <source>
        <dbReference type="ARBA" id="ARBA00022989"/>
    </source>
</evidence>
<keyword evidence="4 14" id="KW-0328">Glycosyltransferase</keyword>
<keyword evidence="11" id="KW-0472">Membrane</keyword>
<dbReference type="AlphaFoldDB" id="A0A6P7YA22"/>
<dbReference type="GO" id="GO:0000139">
    <property type="term" value="C:Golgi membrane"/>
    <property type="evidence" value="ECO:0007669"/>
    <property type="project" value="UniProtKB-SubCell"/>
</dbReference>
<evidence type="ECO:0000256" key="7">
    <source>
        <dbReference type="ARBA" id="ARBA00022968"/>
    </source>
</evidence>
<comment type="subcellular location">
    <subcellularLocation>
        <location evidence="1 14">Golgi apparatus membrane</location>
        <topology evidence="1 14">Single-pass type II membrane protein</topology>
    </subcellularLocation>
</comment>
<dbReference type="PANTHER" id="PTHR11214:SF265">
    <property type="entry name" value="BETA-1,3-GALACTOSYLTRANSFERASE 5"/>
    <property type="match status" value="1"/>
</dbReference>
<comment type="pathway">
    <text evidence="2">Protein modification; protein glycosylation.</text>
</comment>
<keyword evidence="9 14" id="KW-0333">Golgi apparatus</keyword>
<dbReference type="Pfam" id="PF01762">
    <property type="entry name" value="Galactosyl_T"/>
    <property type="match status" value="1"/>
</dbReference>
<dbReference type="GO" id="GO:0005783">
    <property type="term" value="C:endoplasmic reticulum"/>
    <property type="evidence" value="ECO:0007669"/>
    <property type="project" value="TreeGrafter"/>
</dbReference>
<dbReference type="Proteomes" id="UP000515156">
    <property type="component" value="Chromosome 5"/>
</dbReference>
<comment type="similarity">
    <text evidence="3 14">Belongs to the glycosyltransferase 31 family.</text>
</comment>
<evidence type="ECO:0000256" key="4">
    <source>
        <dbReference type="ARBA" id="ARBA00022676"/>
    </source>
</evidence>
<keyword evidence="10" id="KW-0443">Lipid metabolism</keyword>
<reference evidence="16" key="1">
    <citation type="submission" date="2025-08" db="UniProtKB">
        <authorList>
            <consortium name="RefSeq"/>
        </authorList>
    </citation>
    <scope>IDENTIFICATION</scope>
</reference>
<name>A0A6P7YA22_9AMPH</name>
<evidence type="ECO:0000256" key="1">
    <source>
        <dbReference type="ARBA" id="ARBA00004323"/>
    </source>
</evidence>
<evidence type="ECO:0000256" key="3">
    <source>
        <dbReference type="ARBA" id="ARBA00008661"/>
    </source>
</evidence>
<dbReference type="GeneID" id="115470566"/>
<dbReference type="PANTHER" id="PTHR11214">
    <property type="entry name" value="BETA-1,3-N-ACETYLGLUCOSAMINYLTRANSFERASE"/>
    <property type="match status" value="1"/>
</dbReference>
<protein>
    <recommendedName>
        <fullName evidence="14">Hexosyltransferase</fullName>
        <ecNumber evidence="14">2.4.1.-</ecNumber>
    </recommendedName>
</protein>
<keyword evidence="12" id="KW-0325">Glycoprotein</keyword>
<keyword evidence="7" id="KW-0735">Signal-anchor</keyword>
<dbReference type="InterPro" id="IPR002659">
    <property type="entry name" value="Glyco_trans_31"/>
</dbReference>
<dbReference type="GO" id="GO:0006493">
    <property type="term" value="P:protein O-linked glycosylation"/>
    <property type="evidence" value="ECO:0007669"/>
    <property type="project" value="TreeGrafter"/>
</dbReference>
<dbReference type="RefSeq" id="XP_030059684.1">
    <property type="nucleotide sequence ID" value="XM_030203824.1"/>
</dbReference>
<evidence type="ECO:0000256" key="12">
    <source>
        <dbReference type="ARBA" id="ARBA00023180"/>
    </source>
</evidence>
<gene>
    <name evidence="16" type="primary">LOC115470566</name>
</gene>
<evidence type="ECO:0000256" key="14">
    <source>
        <dbReference type="RuleBase" id="RU363063"/>
    </source>
</evidence>
<keyword evidence="8" id="KW-1133">Transmembrane helix</keyword>
<evidence type="ECO:0000256" key="10">
    <source>
        <dbReference type="ARBA" id="ARBA00023098"/>
    </source>
</evidence>
<dbReference type="KEGG" id="muo:115470566"/>
<evidence type="ECO:0000313" key="16">
    <source>
        <dbReference type="RefSeq" id="XP_030059684.1"/>
    </source>
</evidence>
<dbReference type="GO" id="GO:0006629">
    <property type="term" value="P:lipid metabolic process"/>
    <property type="evidence" value="ECO:0007669"/>
    <property type="project" value="UniProtKB-KW"/>
</dbReference>
<proteinExistence type="inferred from homology"/>
<keyword evidence="6" id="KW-0812">Transmembrane</keyword>
<evidence type="ECO:0000256" key="6">
    <source>
        <dbReference type="ARBA" id="ARBA00022692"/>
    </source>
</evidence>
<dbReference type="FunFam" id="3.90.550.50:FF:000001">
    <property type="entry name" value="Hexosyltransferase"/>
    <property type="match status" value="1"/>
</dbReference>
<evidence type="ECO:0000256" key="9">
    <source>
        <dbReference type="ARBA" id="ARBA00023034"/>
    </source>
</evidence>
<evidence type="ECO:0000256" key="2">
    <source>
        <dbReference type="ARBA" id="ARBA00004922"/>
    </source>
</evidence>
<dbReference type="FunCoup" id="A0A6P7YA22">
    <property type="interactions" value="342"/>
</dbReference>
<evidence type="ECO:0000256" key="11">
    <source>
        <dbReference type="ARBA" id="ARBA00023136"/>
    </source>
</evidence>
<comment type="catalytic activity">
    <reaction evidence="13">
        <text>a globoside Gb4Cer (d18:1(4E)) + UDP-alpha-D-galactose = a globoside GalGb4Cer (d18:1(4E)) + UDP + H(+)</text>
        <dbReference type="Rhea" id="RHEA:41996"/>
        <dbReference type="ChEBI" id="CHEBI:15378"/>
        <dbReference type="ChEBI" id="CHEBI:18259"/>
        <dbReference type="ChEBI" id="CHEBI:58223"/>
        <dbReference type="ChEBI" id="CHEBI:62571"/>
        <dbReference type="ChEBI" id="CHEBI:66914"/>
    </reaction>
    <physiologicalReaction direction="left-to-right" evidence="13">
        <dbReference type="Rhea" id="RHEA:41997"/>
    </physiologicalReaction>
</comment>